<evidence type="ECO:0000256" key="16">
    <source>
        <dbReference type="ARBA" id="ARBA00023136"/>
    </source>
</evidence>
<dbReference type="GO" id="GO:0005743">
    <property type="term" value="C:mitochondrial inner membrane"/>
    <property type="evidence" value="ECO:0007669"/>
    <property type="project" value="UniProtKB-SubCell"/>
</dbReference>
<keyword evidence="11 18" id="KW-0560">Oxidoreductase</keyword>
<dbReference type="Pfam" id="PF21162">
    <property type="entry name" value="ETFQO_UQ-bd"/>
    <property type="match status" value="1"/>
</dbReference>
<dbReference type="InterPro" id="IPR049398">
    <property type="entry name" value="ETF-QO/FixC_UQ-bd"/>
</dbReference>
<evidence type="ECO:0000256" key="12">
    <source>
        <dbReference type="ARBA" id="ARBA00023004"/>
    </source>
</evidence>
<evidence type="ECO:0000256" key="1">
    <source>
        <dbReference type="ARBA" id="ARBA00001974"/>
    </source>
</evidence>
<comment type="function">
    <text evidence="18">Accepts electrons from ETF and reduces ubiquinone.</text>
</comment>
<evidence type="ECO:0000256" key="11">
    <source>
        <dbReference type="ARBA" id="ARBA00023002"/>
    </source>
</evidence>
<keyword evidence="12 18" id="KW-0408">Iron</keyword>
<dbReference type="SUPFAM" id="SSF51905">
    <property type="entry name" value="FAD/NAD(P)-binding domain"/>
    <property type="match status" value="1"/>
</dbReference>
<dbReference type="Pfam" id="PF05187">
    <property type="entry name" value="Fer4_ETF_QO"/>
    <property type="match status" value="1"/>
</dbReference>
<evidence type="ECO:0000256" key="14">
    <source>
        <dbReference type="ARBA" id="ARBA00023075"/>
    </source>
</evidence>
<dbReference type="Proteomes" id="UP001055712">
    <property type="component" value="Unassembled WGS sequence"/>
</dbReference>
<evidence type="ECO:0000256" key="6">
    <source>
        <dbReference type="ARBA" id="ARBA00022723"/>
    </source>
</evidence>
<comment type="caution">
    <text evidence="21">The sequence shown here is derived from an EMBL/GenBank/DDBJ whole genome shotgun (WGS) entry which is preliminary data.</text>
</comment>
<dbReference type="SUPFAM" id="SSF54862">
    <property type="entry name" value="4Fe-4S ferredoxins"/>
    <property type="match status" value="1"/>
</dbReference>
<keyword evidence="14 18" id="KW-0830">Ubiquinone</keyword>
<comment type="similarity">
    <text evidence="3">Belongs to the ETF-QO/FixC family.</text>
</comment>
<keyword evidence="4 18" id="KW-0813">Transport</keyword>
<feature type="domain" description="ETF-QO/FixC ubiquinone-binding" evidence="20">
    <location>
        <begin position="257"/>
        <end position="350"/>
    </location>
</feature>
<dbReference type="Gene3D" id="3.30.9.90">
    <property type="match status" value="1"/>
</dbReference>
<keyword evidence="13 18" id="KW-0411">Iron-sulfur</keyword>
<dbReference type="Gene3D" id="3.50.50.60">
    <property type="entry name" value="FAD/NAD(P)-binding domain"/>
    <property type="match status" value="1"/>
</dbReference>
<comment type="cofactor">
    <cofactor evidence="18">
        <name>[4Fe-4S] cluster</name>
        <dbReference type="ChEBI" id="CHEBI:49883"/>
    </cofactor>
    <text evidence="18">Binds 1 [4Fe-4S] cluster.</text>
</comment>
<keyword evidence="15" id="KW-0496">Mitochondrion</keyword>
<comment type="cofactor">
    <cofactor evidence="1 18">
        <name>FAD</name>
        <dbReference type="ChEBI" id="CHEBI:57692"/>
    </cofactor>
</comment>
<evidence type="ECO:0000313" key="21">
    <source>
        <dbReference type="EMBL" id="KAI3438297.1"/>
    </source>
</evidence>
<keyword evidence="22" id="KW-1185">Reference proteome</keyword>
<evidence type="ECO:0000256" key="17">
    <source>
        <dbReference type="ARBA" id="ARBA00052682"/>
    </source>
</evidence>
<evidence type="ECO:0000256" key="3">
    <source>
        <dbReference type="ARBA" id="ARBA00006796"/>
    </source>
</evidence>
<dbReference type="FunFam" id="3.30.70.20:FF:000015">
    <property type="entry name" value="Electron transfer flavoprotein-ubiquinone oxidoreductase"/>
    <property type="match status" value="1"/>
</dbReference>
<name>A0A9D4TYW8_CHLVU</name>
<evidence type="ECO:0000256" key="18">
    <source>
        <dbReference type="RuleBase" id="RU366068"/>
    </source>
</evidence>
<evidence type="ECO:0000256" key="10">
    <source>
        <dbReference type="ARBA" id="ARBA00022982"/>
    </source>
</evidence>
<keyword evidence="16" id="KW-0472">Membrane</keyword>
<reference evidence="21" key="2">
    <citation type="submission" date="2020-11" db="EMBL/GenBank/DDBJ databases">
        <authorList>
            <person name="Cecchin M."/>
            <person name="Marcolungo L."/>
            <person name="Rossato M."/>
            <person name="Girolomoni L."/>
            <person name="Cosentino E."/>
            <person name="Cuine S."/>
            <person name="Li-Beisson Y."/>
            <person name="Delledonne M."/>
            <person name="Ballottari M."/>
        </authorList>
    </citation>
    <scope>NUCLEOTIDE SEQUENCE</scope>
    <source>
        <strain evidence="21">211/11P</strain>
        <tissue evidence="21">Whole cell</tissue>
    </source>
</reference>
<dbReference type="GO" id="GO:0051539">
    <property type="term" value="F:4 iron, 4 sulfur cluster binding"/>
    <property type="evidence" value="ECO:0007669"/>
    <property type="project" value="UniProtKB-UniRule"/>
</dbReference>
<evidence type="ECO:0000256" key="13">
    <source>
        <dbReference type="ARBA" id="ARBA00023014"/>
    </source>
</evidence>
<dbReference type="EC" id="1.5.5.1" evidence="18"/>
<evidence type="ECO:0000259" key="20">
    <source>
        <dbReference type="Pfam" id="PF21162"/>
    </source>
</evidence>
<dbReference type="PANTHER" id="PTHR10617:SF107">
    <property type="entry name" value="ELECTRON TRANSFER FLAVOPROTEIN-UBIQUINONE OXIDOREDUCTASE, MITOCHONDRIAL"/>
    <property type="match status" value="1"/>
</dbReference>
<dbReference type="InterPro" id="IPR007859">
    <property type="entry name" value="ETF-QO/FixX_C"/>
</dbReference>
<comment type="catalytic activity">
    <reaction evidence="17 18">
        <text>a ubiquinone + reduced [electron-transfer flavoprotein] = a ubiquinol + oxidized [electron-transfer flavoprotein] + H(+)</text>
        <dbReference type="Rhea" id="RHEA:24052"/>
        <dbReference type="Rhea" id="RHEA-COMP:9565"/>
        <dbReference type="Rhea" id="RHEA-COMP:9566"/>
        <dbReference type="Rhea" id="RHEA-COMP:10685"/>
        <dbReference type="Rhea" id="RHEA-COMP:10686"/>
        <dbReference type="ChEBI" id="CHEBI:15378"/>
        <dbReference type="ChEBI" id="CHEBI:16389"/>
        <dbReference type="ChEBI" id="CHEBI:17976"/>
        <dbReference type="ChEBI" id="CHEBI:57692"/>
        <dbReference type="ChEBI" id="CHEBI:58307"/>
        <dbReference type="EC" id="1.5.5.1"/>
    </reaction>
</comment>
<comment type="subcellular location">
    <subcellularLocation>
        <location evidence="2">Mitochondrion inner membrane</location>
    </subcellularLocation>
</comment>
<evidence type="ECO:0000259" key="19">
    <source>
        <dbReference type="Pfam" id="PF05187"/>
    </source>
</evidence>
<keyword evidence="7" id="KW-0999">Mitochondrion inner membrane</keyword>
<evidence type="ECO:0000256" key="4">
    <source>
        <dbReference type="ARBA" id="ARBA00022448"/>
    </source>
</evidence>
<evidence type="ECO:0000313" key="22">
    <source>
        <dbReference type="Proteomes" id="UP001055712"/>
    </source>
</evidence>
<dbReference type="Gene3D" id="3.30.70.20">
    <property type="match status" value="1"/>
</dbReference>
<dbReference type="EMBL" id="SIDB01000001">
    <property type="protein sequence ID" value="KAI3438297.1"/>
    <property type="molecule type" value="Genomic_DNA"/>
</dbReference>
<dbReference type="OrthoDB" id="437331at2759"/>
<dbReference type="Pfam" id="PF13450">
    <property type="entry name" value="NAD_binding_8"/>
    <property type="match status" value="1"/>
</dbReference>
<gene>
    <name evidence="21" type="ORF">D9Q98_000731</name>
</gene>
<evidence type="ECO:0000256" key="8">
    <source>
        <dbReference type="ARBA" id="ARBA00022827"/>
    </source>
</evidence>
<protein>
    <recommendedName>
        <fullName evidence="18">Electron transfer flavoprotein-ubiquinone oxidoreductase</fullName>
        <shortName evidence="18">ETF-QO</shortName>
        <ecNumber evidence="18">1.5.5.1</ecNumber>
    </recommendedName>
</protein>
<keyword evidence="6 18" id="KW-0479">Metal-binding</keyword>
<dbReference type="InterPro" id="IPR036188">
    <property type="entry name" value="FAD/NAD-bd_sf"/>
</dbReference>
<dbReference type="AlphaFoldDB" id="A0A9D4TYW8"/>
<evidence type="ECO:0000256" key="9">
    <source>
        <dbReference type="ARBA" id="ARBA00022946"/>
    </source>
</evidence>
<evidence type="ECO:0000256" key="7">
    <source>
        <dbReference type="ARBA" id="ARBA00022792"/>
    </source>
</evidence>
<dbReference type="InterPro" id="IPR040156">
    <property type="entry name" value="ETF-QO"/>
</dbReference>
<organism evidence="21 22">
    <name type="scientific">Chlorella vulgaris</name>
    <name type="common">Green alga</name>
    <dbReference type="NCBI Taxonomy" id="3077"/>
    <lineage>
        <taxon>Eukaryota</taxon>
        <taxon>Viridiplantae</taxon>
        <taxon>Chlorophyta</taxon>
        <taxon>core chlorophytes</taxon>
        <taxon>Trebouxiophyceae</taxon>
        <taxon>Chlorellales</taxon>
        <taxon>Chlorellaceae</taxon>
        <taxon>Chlorella clade</taxon>
        <taxon>Chlorella</taxon>
    </lineage>
</organism>
<evidence type="ECO:0000256" key="15">
    <source>
        <dbReference type="ARBA" id="ARBA00023128"/>
    </source>
</evidence>
<accession>A0A9D4TYW8</accession>
<dbReference type="PANTHER" id="PTHR10617">
    <property type="entry name" value="ELECTRON TRANSFER FLAVOPROTEIN-UBIQUINONE OXIDOREDUCTASE"/>
    <property type="match status" value="1"/>
</dbReference>
<keyword evidence="5 18" id="KW-0285">Flavoprotein</keyword>
<feature type="domain" description="ETF-QO/FixX C-terminal" evidence="19">
    <location>
        <begin position="495"/>
        <end position="597"/>
    </location>
</feature>
<proteinExistence type="inferred from homology"/>
<sequence>MLRSLLLRRVTPWISEVRSAAPKALPGGHRYLSASASSIDSELGTQDERESMHFDLLVVGAGPAGLSAAIKFKQMGKQQGQDLSVCVIEKGAELGAHILSGNVLQPTALDELLPEWRQDEACPIKQPATASRFYYLGRRWALRLPNPPQMKHKGNYVVSLSEVVRWLGQKAEDLGVEIFPGFGGAKVVYGPSGDVHGVQTNDVGVAKDGSLKDSHIPGMALTARATLFAEGCRGSLSQHVMKRFGLREQAGAQPQTYALGVKEVWEIDPAKHRPGLVVHTVGHPLPWDVYGGSWIYHMPNNRVSLGLVTALDYSNAYLSPYQEFQQWKRHPMVTKLLQGGTCLQYGARSLNEGGWQSIPALSFPGGALVGDAAGFLNVPKIKGTHTSMKSGMLAAEAAFNAMVKAPAGSRAPLDLSAYGTSLRNSWVDTELHRERNIRPSFGLGGGLWGGLAYSAVQTYLLRGKEPWTLRHRYADHEKLKLAADCTPREYPKPDGEITFDINTSLYRSQTNHEHDQPSHLKLVNPKLPEVVNLPMYDGPEQRYCPAGVYEWPVGDDGRRHLQINAQNCLHCKACDIKDPLQNIRWTVPEGGGGPSYTVM</sequence>
<dbReference type="GO" id="GO:0004174">
    <property type="term" value="F:electron-transferring-flavoprotein dehydrogenase activity"/>
    <property type="evidence" value="ECO:0007669"/>
    <property type="project" value="UniProtKB-UniRule"/>
</dbReference>
<dbReference type="SUPFAM" id="SSF54373">
    <property type="entry name" value="FAD-linked reductases, C-terminal domain"/>
    <property type="match status" value="1"/>
</dbReference>
<keyword evidence="8 18" id="KW-0274">FAD</keyword>
<keyword evidence="9" id="KW-0809">Transit peptide</keyword>
<reference evidence="21" key="1">
    <citation type="journal article" date="2019" name="Plant J.">
        <title>Chlorella vulgaris genome assembly and annotation reveals the molecular basis for metabolic acclimation to high light conditions.</title>
        <authorList>
            <person name="Cecchin M."/>
            <person name="Marcolungo L."/>
            <person name="Rossato M."/>
            <person name="Girolomoni L."/>
            <person name="Cosentino E."/>
            <person name="Cuine S."/>
            <person name="Li-Beisson Y."/>
            <person name="Delledonne M."/>
            <person name="Ballottari M."/>
        </authorList>
    </citation>
    <scope>NUCLEOTIDE SEQUENCE</scope>
    <source>
        <strain evidence="21">211/11P</strain>
    </source>
</reference>
<keyword evidence="10 18" id="KW-0249">Electron transport</keyword>
<evidence type="ECO:0000256" key="5">
    <source>
        <dbReference type="ARBA" id="ARBA00022630"/>
    </source>
</evidence>
<evidence type="ECO:0000256" key="2">
    <source>
        <dbReference type="ARBA" id="ARBA00004273"/>
    </source>
</evidence>
<dbReference type="GO" id="GO:0046872">
    <property type="term" value="F:metal ion binding"/>
    <property type="evidence" value="ECO:0007669"/>
    <property type="project" value="UniProtKB-KW"/>
</dbReference>